<evidence type="ECO:0000256" key="1">
    <source>
        <dbReference type="SAM" id="SignalP"/>
    </source>
</evidence>
<dbReference type="AlphaFoldDB" id="D9TQW5"/>
<dbReference type="STRING" id="580327.Tthe_2269"/>
<name>D9TQW5_THETC</name>
<keyword evidence="1" id="KW-0732">Signal</keyword>
<organism evidence="2 3">
    <name type="scientific">Thermoanaerobacterium thermosaccharolyticum (strain ATCC 7956 / DSM 571 / NCIMB 9385 / NCA 3814 / NCTC 13789 / WDCM 00135 / 2032)</name>
    <name type="common">Clostridium thermosaccharolyticum</name>
    <dbReference type="NCBI Taxonomy" id="580327"/>
    <lineage>
        <taxon>Bacteria</taxon>
        <taxon>Bacillati</taxon>
        <taxon>Bacillota</taxon>
        <taxon>Clostridia</taxon>
        <taxon>Thermoanaerobacterales</taxon>
        <taxon>Thermoanaerobacteraceae</taxon>
        <taxon>Thermoanaerobacterium</taxon>
    </lineage>
</organism>
<dbReference type="KEGG" id="ttm:Tthe_2269"/>
<dbReference type="OrthoDB" id="9963796at2"/>
<keyword evidence="3" id="KW-1185">Reference proteome</keyword>
<reference evidence="2 3" key="1">
    <citation type="submission" date="2010-08" db="EMBL/GenBank/DDBJ databases">
        <title>Complete sequence of Thermoanaerobacterium thermosaccharolyticum DSM 571.</title>
        <authorList>
            <consortium name="US DOE Joint Genome Institute"/>
            <person name="Lucas S."/>
            <person name="Copeland A."/>
            <person name="Lapidus A."/>
            <person name="Cheng J.-F."/>
            <person name="Bruce D."/>
            <person name="Goodwin L."/>
            <person name="Pitluck S."/>
            <person name="Teshima H."/>
            <person name="Detter J.C."/>
            <person name="Han C."/>
            <person name="Tapia R."/>
            <person name="Land M."/>
            <person name="Hauser L."/>
            <person name="Chang Y.-J."/>
            <person name="Jeffries C."/>
            <person name="Kyrpides N."/>
            <person name="Ivanova N."/>
            <person name="Mikhailova N."/>
            <person name="Hemme C.L."/>
            <person name="Woyke T."/>
        </authorList>
    </citation>
    <scope>NUCLEOTIDE SEQUENCE [LARGE SCALE GENOMIC DNA]</scope>
    <source>
        <strain evidence="3">ATCC 7956 / DSM 571 / NCIMB 9385 / NCA 3814 / NCTC 13789 / WDCM 00135 / 2032</strain>
    </source>
</reference>
<sequence>MLKKLVSLLLIVVLFTISSFSSAFAVPTSNMLPKISSIDAEQKSAIEYDRFLKDVNNFKKFIQAQRSKQGSLSDDVSLFNSYYIRYMM</sequence>
<feature type="chain" id="PRO_5003129285" evidence="1">
    <location>
        <begin position="26"/>
        <end position="88"/>
    </location>
</feature>
<dbReference type="EMBL" id="CP002171">
    <property type="protein sequence ID" value="ADL69745.1"/>
    <property type="molecule type" value="Genomic_DNA"/>
</dbReference>
<accession>D9TQW5</accession>
<feature type="signal peptide" evidence="1">
    <location>
        <begin position="1"/>
        <end position="25"/>
    </location>
</feature>
<dbReference type="Proteomes" id="UP000001626">
    <property type="component" value="Chromosome"/>
</dbReference>
<dbReference type="HOGENOM" id="CLU_2468026_0_0_9"/>
<dbReference type="RefSeq" id="WP_013298707.1">
    <property type="nucleotide sequence ID" value="NC_014410.1"/>
</dbReference>
<proteinExistence type="predicted"/>
<protein>
    <submittedName>
        <fullName evidence="2">Uncharacterized protein</fullName>
    </submittedName>
</protein>
<gene>
    <name evidence="2" type="ordered locus">Tthe_2269</name>
</gene>
<dbReference type="GeneID" id="93865093"/>
<evidence type="ECO:0000313" key="3">
    <source>
        <dbReference type="Proteomes" id="UP000001626"/>
    </source>
</evidence>
<evidence type="ECO:0000313" key="2">
    <source>
        <dbReference type="EMBL" id="ADL69745.1"/>
    </source>
</evidence>